<keyword evidence="4" id="KW-1185">Reference proteome</keyword>
<organism evidence="3 4">
    <name type="scientific">Kaistella haifensis DSM 19056</name>
    <dbReference type="NCBI Taxonomy" id="1450526"/>
    <lineage>
        <taxon>Bacteria</taxon>
        <taxon>Pseudomonadati</taxon>
        <taxon>Bacteroidota</taxon>
        <taxon>Flavobacteriia</taxon>
        <taxon>Flavobacteriales</taxon>
        <taxon>Weeksellaceae</taxon>
        <taxon>Chryseobacterium group</taxon>
        <taxon>Kaistella</taxon>
    </lineage>
</organism>
<evidence type="ECO:0000256" key="1">
    <source>
        <dbReference type="SAM" id="MobiDB-lite"/>
    </source>
</evidence>
<feature type="transmembrane region" description="Helical" evidence="2">
    <location>
        <begin position="6"/>
        <end position="25"/>
    </location>
</feature>
<comment type="caution">
    <text evidence="3">The sequence shown here is derived from an EMBL/GenBank/DDBJ whole genome shotgun (WGS) entry which is preliminary data.</text>
</comment>
<dbReference type="Proteomes" id="UP000197587">
    <property type="component" value="Unassembled WGS sequence"/>
</dbReference>
<evidence type="ECO:0000313" key="3">
    <source>
        <dbReference type="EMBL" id="OWK98044.1"/>
    </source>
</evidence>
<feature type="region of interest" description="Disordered" evidence="1">
    <location>
        <begin position="67"/>
        <end position="155"/>
    </location>
</feature>
<evidence type="ECO:0000256" key="2">
    <source>
        <dbReference type="SAM" id="Phobius"/>
    </source>
</evidence>
<dbReference type="EMBL" id="JASZ02000015">
    <property type="protein sequence ID" value="OWK98044.1"/>
    <property type="molecule type" value="Genomic_DNA"/>
</dbReference>
<name>A0A2D0A694_9FLAO</name>
<evidence type="ECO:0000313" key="4">
    <source>
        <dbReference type="Proteomes" id="UP000197587"/>
    </source>
</evidence>
<sequence length="192" mass="22204">MLKYSLILIGIYVLYYGGNIVYDLFLKKEKTAVTDEAEEFSLVSFAKTESPPESRIEIDDVENIRTPKSFQKVHPPLSVDPSKIFEPPDLEEMRRKFEAEEEMDGDIPRTESPEEIKVSETKEESEQPEKKSATEPEEKVESQTEAEEIVQIPKPTLQEENDQYWKKMVSLAHTSIKLVKNYDGEKVYHSTQ</sequence>
<proteinExistence type="predicted"/>
<reference evidence="3 4" key="2">
    <citation type="submission" date="2017-05" db="EMBL/GenBank/DDBJ databases">
        <title>Genome of Chryseobacterium haifense.</title>
        <authorList>
            <person name="Newman J.D."/>
        </authorList>
    </citation>
    <scope>NUCLEOTIDE SEQUENCE [LARGE SCALE GENOMIC DNA]</scope>
    <source>
        <strain evidence="3 4">DSM 19056</strain>
    </source>
</reference>
<accession>A0A2D0A694</accession>
<feature type="compositionally biased region" description="Basic and acidic residues" evidence="1">
    <location>
        <begin position="106"/>
        <end position="142"/>
    </location>
</feature>
<dbReference type="RefSeq" id="WP_031501841.1">
    <property type="nucleotide sequence ID" value="NZ_JASZ02000015.1"/>
</dbReference>
<protein>
    <submittedName>
        <fullName evidence="3">Uncharacterized protein</fullName>
    </submittedName>
</protein>
<dbReference type="AlphaFoldDB" id="A0A2D0A694"/>
<keyword evidence="2" id="KW-1133">Transmembrane helix</keyword>
<keyword evidence="2" id="KW-0472">Membrane</keyword>
<gene>
    <name evidence="3" type="ORF">AP75_08060</name>
</gene>
<reference evidence="3 4" key="1">
    <citation type="submission" date="2014-01" db="EMBL/GenBank/DDBJ databases">
        <authorList>
            <consortium name="Genome Consortium for Active Teaching"/>
            <person name="Sontag T.C."/>
            <person name="Newman J.D."/>
        </authorList>
    </citation>
    <scope>NUCLEOTIDE SEQUENCE [LARGE SCALE GENOMIC DNA]</scope>
    <source>
        <strain evidence="3 4">DSM 19056</strain>
    </source>
</reference>
<keyword evidence="2" id="KW-0812">Transmembrane</keyword>